<evidence type="ECO:0000256" key="7">
    <source>
        <dbReference type="ARBA" id="ARBA00023054"/>
    </source>
</evidence>
<evidence type="ECO:0000256" key="4">
    <source>
        <dbReference type="ARBA" id="ARBA00022741"/>
    </source>
</evidence>
<feature type="coiled-coil region" evidence="12">
    <location>
        <begin position="750"/>
        <end position="865"/>
    </location>
</feature>
<keyword evidence="10" id="KW-0131">Cell cycle</keyword>
<dbReference type="Gene3D" id="3.30.70.1620">
    <property type="match status" value="1"/>
</dbReference>
<evidence type="ECO:0000256" key="5">
    <source>
        <dbReference type="ARBA" id="ARBA00022776"/>
    </source>
</evidence>
<dbReference type="PIRSF" id="PIRSF005719">
    <property type="entry name" value="SMC"/>
    <property type="match status" value="1"/>
</dbReference>
<dbReference type="FunFam" id="3.40.50.300:FF:000585">
    <property type="entry name" value="Structural maintenance of chromosomes 4"/>
    <property type="match status" value="1"/>
</dbReference>
<dbReference type="InterPro" id="IPR024704">
    <property type="entry name" value="SMC"/>
</dbReference>
<dbReference type="OrthoDB" id="5575062at2759"/>
<comment type="subcellular location">
    <subcellularLocation>
        <location evidence="1 11">Nucleus</location>
    </subcellularLocation>
</comment>
<dbReference type="SUPFAM" id="SSF75553">
    <property type="entry name" value="Smc hinge domain"/>
    <property type="match status" value="1"/>
</dbReference>
<name>A0A507FQD7_9FUNG</name>
<gene>
    <name evidence="14" type="ORF">CcCBS67573_g00841</name>
</gene>
<dbReference type="STRING" id="246404.A0A507FQD7"/>
<dbReference type="AlphaFoldDB" id="A0A507FQD7"/>
<dbReference type="GO" id="GO:0000796">
    <property type="term" value="C:condensin complex"/>
    <property type="evidence" value="ECO:0007669"/>
    <property type="project" value="TreeGrafter"/>
</dbReference>
<evidence type="ECO:0000256" key="1">
    <source>
        <dbReference type="ARBA" id="ARBA00004123"/>
    </source>
</evidence>
<feature type="coiled-coil region" evidence="12">
    <location>
        <begin position="944"/>
        <end position="1020"/>
    </location>
</feature>
<dbReference type="EMBL" id="QEAP01000012">
    <property type="protein sequence ID" value="TPX77920.1"/>
    <property type="molecule type" value="Genomic_DNA"/>
</dbReference>
<feature type="coiled-coil region" evidence="12">
    <location>
        <begin position="233"/>
        <end position="267"/>
    </location>
</feature>
<keyword evidence="8" id="KW-0226">DNA condensation</keyword>
<dbReference type="SMART" id="SM00968">
    <property type="entry name" value="SMC_hinge"/>
    <property type="match status" value="1"/>
</dbReference>
<evidence type="ECO:0000256" key="11">
    <source>
        <dbReference type="PIRNR" id="PIRNR005719"/>
    </source>
</evidence>
<dbReference type="Proteomes" id="UP000320333">
    <property type="component" value="Unassembled WGS sequence"/>
</dbReference>
<dbReference type="Pfam" id="PF06470">
    <property type="entry name" value="SMC_hinge"/>
    <property type="match status" value="1"/>
</dbReference>
<feature type="domain" description="SMC hinge" evidence="13">
    <location>
        <begin position="586"/>
        <end position="701"/>
    </location>
</feature>
<dbReference type="InterPro" id="IPR036277">
    <property type="entry name" value="SMC_hinge_sf"/>
</dbReference>
<dbReference type="SUPFAM" id="SSF52540">
    <property type="entry name" value="P-loop containing nucleoside triphosphate hydrolases"/>
    <property type="match status" value="1"/>
</dbReference>
<dbReference type="Gene3D" id="1.20.1060.20">
    <property type="match status" value="1"/>
</dbReference>
<sequence length="1261" mass="142309">MDTDHAGNSSKLGGLAGADSKEQNFYNLVSITAISHLTMSRTTPATREPRLVISKLVLRNFKSYGGCIEIGPFHKSFTSIVGPNGSGKSNVIDALLFVFGFKAKKMRQGKLSDLIHNSATFPNLDSAGVEVHFQEIFDMPGPDAYEVLNDSSLIVSRTVEKSAKGDKSTYRINGRTSTFSEVTDLLKSKGVDLDHKRFLILQGEVESIALMKPKAQTEHEDGLLEYMEDIIGTSKYKEQIESLAKELDVVSEERDEKLNRLKIVEKEKNALEPKKTEAEKFITMENEIISKKNQLTQVDIRDNKLEMETNTQEIVELSANLERERENFASTSQLVGDLEMKFKATSQEFEKLFKESEHFKKEISRNDKREVELREKEKHLSVKRKKLEKSLKQDTFSKSEFKSWMQNFEKDIKTAEAECKELSTRLTAEEKQLETISESLKGKTKVIQDEIERKQTELGPWVEQLNVKRAQMEVSQSELKLLIERAESAEGALNAAKKQLEECRETRIEKESGIEEAQSHISEIQTAISQLDGKLKKYAEKETSLKAQATSAKEKVAEAKMSQQSSQTRGAVLGSLMKQKQQGKIPGICGRLGDLGVIDDKYDVAVTTACGQLDNIVVDTVETAQRCIEFLKVQKLGRATFLCLDKIAPLGNNASQFQAPDQSKRLFDLITAKEDRYRSVFYHALRDTLVTKDIAKANVIAYGSRRQRVVTLEGQLIDSSGTMSGGGSRPQSGGMCSKFVNRVGFTAEEMAALEEEERGWEAQLDEFLKKKSNYEEQRETLLKELPQATLKLSKLQMDLKSAVKQIGDLEKQVQLLSQKSQAPTKEEMQRLSTLKSEVARQEGEYDKVEVKKTRLDGDIAALQDQILQAGGVKLRSQKATVDGIIQQIDGCNEHITSLHVEKTAREKAIAKVESSFGKKEAELAEIDKEEIEVQEALNGFVKGHAEAKARLNELEHVLEEMEAEKSRLKMELESKSAIINKFKALELQIRGSIAEREQSIHQAKKAIKNLEASLADLKYLETGFEEEPLEPLVEYSTEELEMMDPAVLEHEIKQLSDKVSKLSPNLGVLTEYRQKMSVYLGRFKELEDVTAKRDEIRTSHESLRKRRLDEFMDGFYTISYKLKEMYQMITLGGNAELELVDSMDPFSEGIIFSVMPPKKSWKNISNLSGGEKTLSSLALVFALHHYKPTPLYFMDEIDAALDFRNVSIVANYIKERTKNAQFIIISLRNNMFELADRLVGIYKTDNTTKSIAINPNLIVLE</sequence>
<keyword evidence="7 12" id="KW-0175">Coiled coil</keyword>
<dbReference type="PANTHER" id="PTHR18937">
    <property type="entry name" value="STRUCTURAL MAINTENANCE OF CHROMOSOMES SMC FAMILY MEMBER"/>
    <property type="match status" value="1"/>
</dbReference>
<dbReference type="GO" id="GO:0005634">
    <property type="term" value="C:nucleus"/>
    <property type="evidence" value="ECO:0007669"/>
    <property type="project" value="UniProtKB-SubCell"/>
</dbReference>
<accession>A0A507FQD7</accession>
<evidence type="ECO:0000256" key="2">
    <source>
        <dbReference type="ARBA" id="ARBA00006005"/>
    </source>
</evidence>
<reference evidence="14 15" key="1">
    <citation type="journal article" date="2019" name="Sci. Rep.">
        <title>Comparative genomics of chytrid fungi reveal insights into the obligate biotrophic and pathogenic lifestyle of Synchytrium endobioticum.</title>
        <authorList>
            <person name="van de Vossenberg B.T.L.H."/>
            <person name="Warris S."/>
            <person name="Nguyen H.D.T."/>
            <person name="van Gent-Pelzer M.P.E."/>
            <person name="Joly D.L."/>
            <person name="van de Geest H.C."/>
            <person name="Bonants P.J.M."/>
            <person name="Smith D.S."/>
            <person name="Levesque C.A."/>
            <person name="van der Lee T.A.J."/>
        </authorList>
    </citation>
    <scope>NUCLEOTIDE SEQUENCE [LARGE SCALE GENOMIC DNA]</scope>
    <source>
        <strain evidence="14 15">CBS 675.73</strain>
    </source>
</reference>
<evidence type="ECO:0000259" key="13">
    <source>
        <dbReference type="SMART" id="SM00968"/>
    </source>
</evidence>
<evidence type="ECO:0000256" key="8">
    <source>
        <dbReference type="ARBA" id="ARBA00023067"/>
    </source>
</evidence>
<evidence type="ECO:0000313" key="14">
    <source>
        <dbReference type="EMBL" id="TPX77920.1"/>
    </source>
</evidence>
<dbReference type="Pfam" id="PF02463">
    <property type="entry name" value="SMC_N"/>
    <property type="match status" value="1"/>
</dbReference>
<dbReference type="FunFam" id="3.40.50.300:FF:000481">
    <property type="entry name" value="Structural maintenance of chromosomes 4"/>
    <property type="match status" value="1"/>
</dbReference>
<evidence type="ECO:0000256" key="6">
    <source>
        <dbReference type="ARBA" id="ARBA00022840"/>
    </source>
</evidence>
<keyword evidence="5" id="KW-0498">Mitosis</keyword>
<keyword evidence="4" id="KW-0547">Nucleotide-binding</keyword>
<dbReference type="Gene3D" id="1.10.287.1490">
    <property type="match status" value="1"/>
</dbReference>
<dbReference type="PANTHER" id="PTHR18937:SF172">
    <property type="entry name" value="STRUCTURAL MAINTENANCE OF CHROMOSOMES PROTEIN"/>
    <property type="match status" value="1"/>
</dbReference>
<dbReference type="InterPro" id="IPR003395">
    <property type="entry name" value="RecF/RecN/SMC_N"/>
</dbReference>
<dbReference type="GO" id="GO:0051301">
    <property type="term" value="P:cell division"/>
    <property type="evidence" value="ECO:0007669"/>
    <property type="project" value="UniProtKB-KW"/>
</dbReference>
<proteinExistence type="inferred from homology"/>
<organism evidence="14 15">
    <name type="scientific">Chytriomyces confervae</name>
    <dbReference type="NCBI Taxonomy" id="246404"/>
    <lineage>
        <taxon>Eukaryota</taxon>
        <taxon>Fungi</taxon>
        <taxon>Fungi incertae sedis</taxon>
        <taxon>Chytridiomycota</taxon>
        <taxon>Chytridiomycota incertae sedis</taxon>
        <taxon>Chytridiomycetes</taxon>
        <taxon>Chytridiales</taxon>
        <taxon>Chytriomycetaceae</taxon>
        <taxon>Chytriomyces</taxon>
    </lineage>
</organism>
<comment type="similarity">
    <text evidence="2">Belongs to the SMC family. SMC4 subfamily.</text>
</comment>
<keyword evidence="15" id="KW-1185">Reference proteome</keyword>
<comment type="caution">
    <text evidence="14">The sequence shown here is derived from an EMBL/GenBank/DDBJ whole genome shotgun (WGS) entry which is preliminary data.</text>
</comment>
<evidence type="ECO:0000256" key="3">
    <source>
        <dbReference type="ARBA" id="ARBA00022618"/>
    </source>
</evidence>
<dbReference type="GO" id="GO:0016887">
    <property type="term" value="F:ATP hydrolysis activity"/>
    <property type="evidence" value="ECO:0007669"/>
    <property type="project" value="InterPro"/>
</dbReference>
<dbReference type="GO" id="GO:0007076">
    <property type="term" value="P:mitotic chromosome condensation"/>
    <property type="evidence" value="ECO:0007669"/>
    <property type="project" value="TreeGrafter"/>
</dbReference>
<protein>
    <recommendedName>
        <fullName evidence="11">Structural maintenance of chromosomes protein</fullName>
    </recommendedName>
</protein>
<dbReference type="InterPro" id="IPR027417">
    <property type="entry name" value="P-loop_NTPase"/>
</dbReference>
<keyword evidence="6" id="KW-0067">ATP-binding</keyword>
<dbReference type="Gene3D" id="3.40.50.300">
    <property type="entry name" value="P-loop containing nucleotide triphosphate hydrolases"/>
    <property type="match status" value="2"/>
</dbReference>
<feature type="coiled-coil region" evidence="12">
    <location>
        <begin position="405"/>
        <end position="439"/>
    </location>
</feature>
<evidence type="ECO:0000256" key="9">
    <source>
        <dbReference type="ARBA" id="ARBA00023242"/>
    </source>
</evidence>
<evidence type="ECO:0000256" key="10">
    <source>
        <dbReference type="ARBA" id="ARBA00023306"/>
    </source>
</evidence>
<evidence type="ECO:0000256" key="12">
    <source>
        <dbReference type="SAM" id="Coils"/>
    </source>
</evidence>
<keyword evidence="9 11" id="KW-0539">Nucleus</keyword>
<keyword evidence="3" id="KW-0132">Cell division</keyword>
<feature type="coiled-coil region" evidence="12">
    <location>
        <begin position="479"/>
        <end position="555"/>
    </location>
</feature>
<evidence type="ECO:0000313" key="15">
    <source>
        <dbReference type="Proteomes" id="UP000320333"/>
    </source>
</evidence>
<dbReference type="InterPro" id="IPR010935">
    <property type="entry name" value="SMC_hinge"/>
</dbReference>
<dbReference type="GO" id="GO:0005524">
    <property type="term" value="F:ATP binding"/>
    <property type="evidence" value="ECO:0007669"/>
    <property type="project" value="UniProtKB-KW"/>
</dbReference>